<accession>A0ABU9NKQ8</accession>
<evidence type="ECO:0000259" key="2">
    <source>
        <dbReference type="Pfam" id="PF04389"/>
    </source>
</evidence>
<dbReference type="InterPro" id="IPR045175">
    <property type="entry name" value="M28_fam"/>
</dbReference>
<dbReference type="InterPro" id="IPR007484">
    <property type="entry name" value="Peptidase_M28"/>
</dbReference>
<evidence type="ECO:0000313" key="3">
    <source>
        <dbReference type="EMBL" id="MEM0575896.1"/>
    </source>
</evidence>
<gene>
    <name evidence="3" type="ORF">WFZ86_05250</name>
</gene>
<dbReference type="PANTHER" id="PTHR12147">
    <property type="entry name" value="METALLOPEPTIDASE M28 FAMILY MEMBER"/>
    <property type="match status" value="1"/>
</dbReference>
<comment type="caution">
    <text evidence="3">The sequence shown here is derived from an EMBL/GenBank/DDBJ whole genome shotgun (WGS) entry which is preliminary data.</text>
</comment>
<feature type="chain" id="PRO_5045727594" evidence="1">
    <location>
        <begin position="19"/>
        <end position="308"/>
    </location>
</feature>
<name>A0ABU9NKQ8_9FLAO</name>
<organism evidence="3 4">
    <name type="scientific">Flavobacterium polysaccharolyticum</name>
    <dbReference type="NCBI Taxonomy" id="3133148"/>
    <lineage>
        <taxon>Bacteria</taxon>
        <taxon>Pseudomonadati</taxon>
        <taxon>Bacteroidota</taxon>
        <taxon>Flavobacteriia</taxon>
        <taxon>Flavobacteriales</taxon>
        <taxon>Flavobacteriaceae</taxon>
        <taxon>Flavobacterium</taxon>
    </lineage>
</organism>
<dbReference type="Proteomes" id="UP001468798">
    <property type="component" value="Unassembled WGS sequence"/>
</dbReference>
<dbReference type="PANTHER" id="PTHR12147:SF26">
    <property type="entry name" value="PEPTIDASE M28 DOMAIN-CONTAINING PROTEIN"/>
    <property type="match status" value="1"/>
</dbReference>
<feature type="domain" description="Peptidase M28" evidence="2">
    <location>
        <begin position="87"/>
        <end position="284"/>
    </location>
</feature>
<sequence>MKKISLGLLVLFGFIANAQSGIQQSEVTRIETELASDAMEGRALFTPGIEKASAFIEAEFKRIGLTYYKELQSYRQDFLIKGKKANNVIGIIPGKSKPNEYVIFSGHFDHLGMKESGDDKIFNGANDDASGITAVITLAEYFKKKNDNERTLIFVAFTGEETGGYGSAFFSNSINADEVVAMFNIEMIGTDSKWGKNSAYITGFERSDFGTILQKNLVGSGFNFYQDPYPQEQLFYRSDNARLAALGVPAHTISTSKMDIEPNYHKLSDEVSTLDMNNMTEIIKSIAISSQTIISGKDTPSRVPKIKK</sequence>
<dbReference type="EMBL" id="JBCGDP010000004">
    <property type="protein sequence ID" value="MEM0575896.1"/>
    <property type="molecule type" value="Genomic_DNA"/>
</dbReference>
<protein>
    <submittedName>
        <fullName evidence="3">M28 family peptidase</fullName>
    </submittedName>
</protein>
<evidence type="ECO:0000313" key="4">
    <source>
        <dbReference type="Proteomes" id="UP001468798"/>
    </source>
</evidence>
<feature type="signal peptide" evidence="1">
    <location>
        <begin position="1"/>
        <end position="18"/>
    </location>
</feature>
<evidence type="ECO:0000256" key="1">
    <source>
        <dbReference type="SAM" id="SignalP"/>
    </source>
</evidence>
<dbReference type="RefSeq" id="WP_342690964.1">
    <property type="nucleotide sequence ID" value="NZ_JBCGDP010000004.1"/>
</dbReference>
<dbReference type="Pfam" id="PF04389">
    <property type="entry name" value="Peptidase_M28"/>
    <property type="match status" value="1"/>
</dbReference>
<dbReference type="Gene3D" id="3.40.630.10">
    <property type="entry name" value="Zn peptidases"/>
    <property type="match status" value="1"/>
</dbReference>
<reference evidence="3 4" key="1">
    <citation type="submission" date="2024-03" db="EMBL/GenBank/DDBJ databases">
        <title>Two novel species of the genus Flavobacterium exhibiting potentially degradation of complex polysaccharides.</title>
        <authorList>
            <person name="Lian X."/>
        </authorList>
    </citation>
    <scope>NUCLEOTIDE SEQUENCE [LARGE SCALE GENOMIC DNA]</scope>
    <source>
        <strain evidence="3 4">N6</strain>
    </source>
</reference>
<keyword evidence="1" id="KW-0732">Signal</keyword>
<proteinExistence type="predicted"/>
<keyword evidence="4" id="KW-1185">Reference proteome</keyword>
<dbReference type="SUPFAM" id="SSF53187">
    <property type="entry name" value="Zn-dependent exopeptidases"/>
    <property type="match status" value="1"/>
</dbReference>